<organism evidence="2 3">
    <name type="scientific">Russula ochroleuca</name>
    <dbReference type="NCBI Taxonomy" id="152965"/>
    <lineage>
        <taxon>Eukaryota</taxon>
        <taxon>Fungi</taxon>
        <taxon>Dikarya</taxon>
        <taxon>Basidiomycota</taxon>
        <taxon>Agaricomycotina</taxon>
        <taxon>Agaricomycetes</taxon>
        <taxon>Russulales</taxon>
        <taxon>Russulaceae</taxon>
        <taxon>Russula</taxon>
    </lineage>
</organism>
<accession>A0A9P5N3F1</accession>
<evidence type="ECO:0000313" key="2">
    <source>
        <dbReference type="EMBL" id="KAF8485166.1"/>
    </source>
</evidence>
<protein>
    <recommendedName>
        <fullName evidence="4">Secreted protein</fullName>
    </recommendedName>
</protein>
<sequence length="79" mass="9113">MRQGLFLCFFSLLHLPPYPSLHLCWPSPLLPLPPLPCSKCKMEVCFIILDSIVNTKSDERMKQVDARHTAFYSAIRPRP</sequence>
<dbReference type="EMBL" id="WHVB01000003">
    <property type="protein sequence ID" value="KAF8485166.1"/>
    <property type="molecule type" value="Genomic_DNA"/>
</dbReference>
<reference evidence="2" key="2">
    <citation type="journal article" date="2020" name="Nat. Commun.">
        <title>Large-scale genome sequencing of mycorrhizal fungi provides insights into the early evolution of symbiotic traits.</title>
        <authorList>
            <person name="Miyauchi S."/>
            <person name="Kiss E."/>
            <person name="Kuo A."/>
            <person name="Drula E."/>
            <person name="Kohler A."/>
            <person name="Sanchez-Garcia M."/>
            <person name="Morin E."/>
            <person name="Andreopoulos B."/>
            <person name="Barry K.W."/>
            <person name="Bonito G."/>
            <person name="Buee M."/>
            <person name="Carver A."/>
            <person name="Chen C."/>
            <person name="Cichocki N."/>
            <person name="Clum A."/>
            <person name="Culley D."/>
            <person name="Crous P.W."/>
            <person name="Fauchery L."/>
            <person name="Girlanda M."/>
            <person name="Hayes R.D."/>
            <person name="Keri Z."/>
            <person name="LaButti K."/>
            <person name="Lipzen A."/>
            <person name="Lombard V."/>
            <person name="Magnuson J."/>
            <person name="Maillard F."/>
            <person name="Murat C."/>
            <person name="Nolan M."/>
            <person name="Ohm R.A."/>
            <person name="Pangilinan J."/>
            <person name="Pereira M.F."/>
            <person name="Perotto S."/>
            <person name="Peter M."/>
            <person name="Pfister S."/>
            <person name="Riley R."/>
            <person name="Sitrit Y."/>
            <person name="Stielow J.B."/>
            <person name="Szollosi G."/>
            <person name="Zifcakova L."/>
            <person name="Stursova M."/>
            <person name="Spatafora J.W."/>
            <person name="Tedersoo L."/>
            <person name="Vaario L.M."/>
            <person name="Yamada A."/>
            <person name="Yan M."/>
            <person name="Wang P."/>
            <person name="Xu J."/>
            <person name="Bruns T."/>
            <person name="Baldrian P."/>
            <person name="Vilgalys R."/>
            <person name="Dunand C."/>
            <person name="Henrissat B."/>
            <person name="Grigoriev I.V."/>
            <person name="Hibbett D."/>
            <person name="Nagy L.G."/>
            <person name="Martin F.M."/>
        </authorList>
    </citation>
    <scope>NUCLEOTIDE SEQUENCE</scope>
    <source>
        <strain evidence="2">Prilba</strain>
    </source>
</reference>
<gene>
    <name evidence="2" type="ORF">DFH94DRAFT_718841</name>
</gene>
<evidence type="ECO:0000313" key="3">
    <source>
        <dbReference type="Proteomes" id="UP000759537"/>
    </source>
</evidence>
<name>A0A9P5N3F1_9AGAM</name>
<proteinExistence type="predicted"/>
<evidence type="ECO:0008006" key="4">
    <source>
        <dbReference type="Google" id="ProtNLM"/>
    </source>
</evidence>
<keyword evidence="3" id="KW-1185">Reference proteome</keyword>
<feature type="chain" id="PRO_5040145304" description="Secreted protein" evidence="1">
    <location>
        <begin position="23"/>
        <end position="79"/>
    </location>
</feature>
<reference evidence="2" key="1">
    <citation type="submission" date="2019-10" db="EMBL/GenBank/DDBJ databases">
        <authorList>
            <consortium name="DOE Joint Genome Institute"/>
            <person name="Kuo A."/>
            <person name="Miyauchi S."/>
            <person name="Kiss E."/>
            <person name="Drula E."/>
            <person name="Kohler A."/>
            <person name="Sanchez-Garcia M."/>
            <person name="Andreopoulos B."/>
            <person name="Barry K.W."/>
            <person name="Bonito G."/>
            <person name="Buee M."/>
            <person name="Carver A."/>
            <person name="Chen C."/>
            <person name="Cichocki N."/>
            <person name="Clum A."/>
            <person name="Culley D."/>
            <person name="Crous P.W."/>
            <person name="Fauchery L."/>
            <person name="Girlanda M."/>
            <person name="Hayes R."/>
            <person name="Keri Z."/>
            <person name="LaButti K."/>
            <person name="Lipzen A."/>
            <person name="Lombard V."/>
            <person name="Magnuson J."/>
            <person name="Maillard F."/>
            <person name="Morin E."/>
            <person name="Murat C."/>
            <person name="Nolan M."/>
            <person name="Ohm R."/>
            <person name="Pangilinan J."/>
            <person name="Pereira M."/>
            <person name="Perotto S."/>
            <person name="Peter M."/>
            <person name="Riley R."/>
            <person name="Sitrit Y."/>
            <person name="Stielow B."/>
            <person name="Szollosi G."/>
            <person name="Zifcakova L."/>
            <person name="Stursova M."/>
            <person name="Spatafora J.W."/>
            <person name="Tedersoo L."/>
            <person name="Vaario L.-M."/>
            <person name="Yamada A."/>
            <person name="Yan M."/>
            <person name="Wang P."/>
            <person name="Xu J."/>
            <person name="Bruns T."/>
            <person name="Baldrian P."/>
            <person name="Vilgalys R."/>
            <person name="Henrissat B."/>
            <person name="Grigoriev I.V."/>
            <person name="Hibbett D."/>
            <person name="Nagy L.G."/>
            <person name="Martin F.M."/>
        </authorList>
    </citation>
    <scope>NUCLEOTIDE SEQUENCE</scope>
    <source>
        <strain evidence="2">Prilba</strain>
    </source>
</reference>
<dbReference type="Proteomes" id="UP000759537">
    <property type="component" value="Unassembled WGS sequence"/>
</dbReference>
<keyword evidence="1" id="KW-0732">Signal</keyword>
<comment type="caution">
    <text evidence="2">The sequence shown here is derived from an EMBL/GenBank/DDBJ whole genome shotgun (WGS) entry which is preliminary data.</text>
</comment>
<feature type="signal peptide" evidence="1">
    <location>
        <begin position="1"/>
        <end position="22"/>
    </location>
</feature>
<dbReference type="AlphaFoldDB" id="A0A9P5N3F1"/>
<evidence type="ECO:0000256" key="1">
    <source>
        <dbReference type="SAM" id="SignalP"/>
    </source>
</evidence>